<proteinExistence type="predicted"/>
<accession>A0A6A5ZPJ1</accession>
<dbReference type="PANTHER" id="PTHR40788">
    <property type="entry name" value="CLR5 DOMAIN-CONTAINING PROTEIN-RELATED"/>
    <property type="match status" value="1"/>
</dbReference>
<dbReference type="OrthoDB" id="2922289at2759"/>
<dbReference type="Proteomes" id="UP000799770">
    <property type="component" value="Unassembled WGS sequence"/>
</dbReference>
<evidence type="ECO:0000313" key="1">
    <source>
        <dbReference type="EMBL" id="KAF2121592.1"/>
    </source>
</evidence>
<evidence type="ECO:0000313" key="2">
    <source>
        <dbReference type="Proteomes" id="UP000799770"/>
    </source>
</evidence>
<name>A0A6A5ZPJ1_9PLEO</name>
<dbReference type="EMBL" id="ML977312">
    <property type="protein sequence ID" value="KAF2121592.1"/>
    <property type="molecule type" value="Genomic_DNA"/>
</dbReference>
<protein>
    <submittedName>
        <fullName evidence="1">Uncharacterized protein</fullName>
    </submittedName>
</protein>
<dbReference type="AlphaFoldDB" id="A0A6A5ZPJ1"/>
<dbReference type="PANTHER" id="PTHR40788:SF2">
    <property type="entry name" value="CLR5 DOMAIN-CONTAINING PROTEIN"/>
    <property type="match status" value="1"/>
</dbReference>
<organism evidence="1 2">
    <name type="scientific">Lophiotrema nucula</name>
    <dbReference type="NCBI Taxonomy" id="690887"/>
    <lineage>
        <taxon>Eukaryota</taxon>
        <taxon>Fungi</taxon>
        <taxon>Dikarya</taxon>
        <taxon>Ascomycota</taxon>
        <taxon>Pezizomycotina</taxon>
        <taxon>Dothideomycetes</taxon>
        <taxon>Pleosporomycetidae</taxon>
        <taxon>Pleosporales</taxon>
        <taxon>Lophiotremataceae</taxon>
        <taxon>Lophiotrema</taxon>
    </lineage>
</organism>
<gene>
    <name evidence="1" type="ORF">BDV96DRAFT_640976</name>
</gene>
<reference evidence="1" key="1">
    <citation type="journal article" date="2020" name="Stud. Mycol.">
        <title>101 Dothideomycetes genomes: a test case for predicting lifestyles and emergence of pathogens.</title>
        <authorList>
            <person name="Haridas S."/>
            <person name="Albert R."/>
            <person name="Binder M."/>
            <person name="Bloem J."/>
            <person name="Labutti K."/>
            <person name="Salamov A."/>
            <person name="Andreopoulos B."/>
            <person name="Baker S."/>
            <person name="Barry K."/>
            <person name="Bills G."/>
            <person name="Bluhm B."/>
            <person name="Cannon C."/>
            <person name="Castanera R."/>
            <person name="Culley D."/>
            <person name="Daum C."/>
            <person name="Ezra D."/>
            <person name="Gonzalez J."/>
            <person name="Henrissat B."/>
            <person name="Kuo A."/>
            <person name="Liang C."/>
            <person name="Lipzen A."/>
            <person name="Lutzoni F."/>
            <person name="Magnuson J."/>
            <person name="Mondo S."/>
            <person name="Nolan M."/>
            <person name="Ohm R."/>
            <person name="Pangilinan J."/>
            <person name="Park H.-J."/>
            <person name="Ramirez L."/>
            <person name="Alfaro M."/>
            <person name="Sun H."/>
            <person name="Tritt A."/>
            <person name="Yoshinaga Y."/>
            <person name="Zwiers L.-H."/>
            <person name="Turgeon B."/>
            <person name="Goodwin S."/>
            <person name="Spatafora J."/>
            <person name="Crous P."/>
            <person name="Grigoriev I."/>
        </authorList>
    </citation>
    <scope>NUCLEOTIDE SEQUENCE</scope>
    <source>
        <strain evidence="1">CBS 627.86</strain>
    </source>
</reference>
<keyword evidence="2" id="KW-1185">Reference proteome</keyword>
<sequence length="826" mass="94919">MNASNTIDFRTLNPRAQDLIRQRAFRQRHGDNSRLTAEEEVIIQEGLGRSEAILPETVIREAKEASVSIAKNYKLLKETLERYEDAIRKRWVKKKRDVRKEILLDAWGKYRPMAVCHRPDLQAFRRASGGRGARGSVTDSVDVYMWPHVNLEDLMDTTTILKFLNSRGRHAPALFAKMDLESMQLGRQTEALKLQHLPEFHWIDLESEDPQIYGRVKKLSKCTDKVENAVESLWVLKAQRRILKFLVKVCRGILHDKDIDGSALMEAPIQPEPPALTATVGEFSTALDLNREIPYLVPRKLDLSRLRSLIKSRLAEWEDYACAMREDPGFFAEVASDWSEHASERVLGLGNRKHPDLANPARITNFWDRTLSSAINEPYENLSVWTIINTQLDELLKLHNDFVESQTEEVDDDHPYLEHVGRIRFLLEVRLLDKLQRELRFIFPSSPPIRHMYQSTSMLELRSDMPKDDALIWLVDQLRPNESMCPAEIIVAELNRLIGMDKNQKDRITPMVARFVADLGLGYELRSQLFMLCPSMFDGYNLYENRRIMDWAKEKLLPLYDLKMIMGHNHAGDKFLKLGEAGNPSKLYYPVDKRPTKDNVESMQNAERNLCHVWLRFDAHMATHLKPATNAYFLGLFPKKEVQRTPDWVEPHGPAPKNKVNEVTQQMQQASFADENTGPGGSRFIAPEPKTKIKTRGQGIQPDSALAAEAQDAQNQKSRFTVKKKPKQVFSTLFYQPTHTQQPGEVPWTDFVQALAAIGFLPEKLYGSVWRFAVSRTFAEKVGVESAINFHEPHPQVKLPFRIARRYGRRLNKTYGLDGSSFVLES</sequence>